<dbReference type="PANTHER" id="PTHR12549">
    <property type="entry name" value="JMJC DOMAIN-CONTAINING HISTONE DEMETHYLATION PROTEIN"/>
    <property type="match status" value="1"/>
</dbReference>
<keyword evidence="7" id="KW-1185">Reference proteome</keyword>
<dbReference type="GO" id="GO:0046872">
    <property type="term" value="F:metal ion binding"/>
    <property type="evidence" value="ECO:0007669"/>
    <property type="project" value="UniProtKB-KW"/>
</dbReference>
<feature type="region of interest" description="Disordered" evidence="4">
    <location>
        <begin position="488"/>
        <end position="550"/>
    </location>
</feature>
<feature type="compositionally biased region" description="Basic and acidic residues" evidence="4">
    <location>
        <begin position="93"/>
        <end position="105"/>
    </location>
</feature>
<dbReference type="SMART" id="SM00558">
    <property type="entry name" value="JmjC"/>
    <property type="match status" value="1"/>
</dbReference>
<feature type="compositionally biased region" description="Low complexity" evidence="4">
    <location>
        <begin position="50"/>
        <end position="60"/>
    </location>
</feature>
<reference evidence="6 7" key="1">
    <citation type="submission" date="2014-11" db="EMBL/GenBank/DDBJ databases">
        <authorList>
            <person name="Wibberg Daniel"/>
        </authorList>
    </citation>
    <scope>NUCLEOTIDE SEQUENCE [LARGE SCALE GENOMIC DNA]</scope>
    <source>
        <strain evidence="6">Rhizoctonia solani AG1-IB 7/3/14</strain>
    </source>
</reference>
<dbReference type="GO" id="GO:0006357">
    <property type="term" value="P:regulation of transcription by RNA polymerase II"/>
    <property type="evidence" value="ECO:0007669"/>
    <property type="project" value="TreeGrafter"/>
</dbReference>
<dbReference type="InterPro" id="IPR045109">
    <property type="entry name" value="LSDs-like"/>
</dbReference>
<dbReference type="OrthoDB" id="1667110at2759"/>
<organism evidence="6 7">
    <name type="scientific">Thanatephorus cucumeris (strain AG1-IB / isolate 7/3/14)</name>
    <name type="common">Lettuce bottom rot fungus</name>
    <name type="synonym">Rhizoctonia solani</name>
    <dbReference type="NCBI Taxonomy" id="1108050"/>
    <lineage>
        <taxon>Eukaryota</taxon>
        <taxon>Fungi</taxon>
        <taxon>Dikarya</taxon>
        <taxon>Basidiomycota</taxon>
        <taxon>Agaricomycotina</taxon>
        <taxon>Agaricomycetes</taxon>
        <taxon>Cantharellales</taxon>
        <taxon>Ceratobasidiaceae</taxon>
        <taxon>Rhizoctonia</taxon>
        <taxon>Rhizoctonia solani AG-1</taxon>
    </lineage>
</organism>
<evidence type="ECO:0000256" key="3">
    <source>
        <dbReference type="ARBA" id="ARBA00023242"/>
    </source>
</evidence>
<feature type="region of interest" description="Disordered" evidence="4">
    <location>
        <begin position="1"/>
        <end position="233"/>
    </location>
</feature>
<dbReference type="GO" id="GO:0032454">
    <property type="term" value="F:histone H3K9 demethylase activity"/>
    <property type="evidence" value="ECO:0007669"/>
    <property type="project" value="InterPro"/>
</dbReference>
<dbReference type="Gene3D" id="2.60.120.650">
    <property type="entry name" value="Cupin"/>
    <property type="match status" value="1"/>
</dbReference>
<dbReference type="GO" id="GO:0003712">
    <property type="term" value="F:transcription coregulator activity"/>
    <property type="evidence" value="ECO:0007669"/>
    <property type="project" value="TreeGrafter"/>
</dbReference>
<evidence type="ECO:0000313" key="6">
    <source>
        <dbReference type="EMBL" id="CEL62332.1"/>
    </source>
</evidence>
<keyword evidence="2" id="KW-0479">Metal-binding</keyword>
<dbReference type="GO" id="GO:0000785">
    <property type="term" value="C:chromatin"/>
    <property type="evidence" value="ECO:0007669"/>
    <property type="project" value="TreeGrafter"/>
</dbReference>
<dbReference type="GO" id="GO:0000118">
    <property type="term" value="C:histone deacetylase complex"/>
    <property type="evidence" value="ECO:0007669"/>
    <property type="project" value="TreeGrafter"/>
</dbReference>
<dbReference type="STRING" id="1108050.A0A0B7G1J4"/>
<feature type="compositionally biased region" description="Polar residues" evidence="4">
    <location>
        <begin position="146"/>
        <end position="160"/>
    </location>
</feature>
<evidence type="ECO:0000256" key="4">
    <source>
        <dbReference type="SAM" id="MobiDB-lite"/>
    </source>
</evidence>
<feature type="compositionally biased region" description="Low complexity" evidence="4">
    <location>
        <begin position="503"/>
        <end position="522"/>
    </location>
</feature>
<feature type="compositionally biased region" description="Polar residues" evidence="4">
    <location>
        <begin position="1"/>
        <end position="11"/>
    </location>
</feature>
<dbReference type="Proteomes" id="UP000059188">
    <property type="component" value="Unassembled WGS sequence"/>
</dbReference>
<feature type="domain" description="JmjC" evidence="5">
    <location>
        <begin position="687"/>
        <end position="864"/>
    </location>
</feature>
<evidence type="ECO:0000313" key="7">
    <source>
        <dbReference type="Proteomes" id="UP000059188"/>
    </source>
</evidence>
<comment type="subcellular location">
    <subcellularLocation>
        <location evidence="1">Nucleus</location>
    </subcellularLocation>
</comment>
<accession>A0A0B7G1J4</accession>
<dbReference type="AlphaFoldDB" id="A0A0B7G1J4"/>
<evidence type="ECO:0000256" key="1">
    <source>
        <dbReference type="ARBA" id="ARBA00004123"/>
    </source>
</evidence>
<dbReference type="InterPro" id="IPR003347">
    <property type="entry name" value="JmjC_dom"/>
</dbReference>
<dbReference type="PROSITE" id="PS51184">
    <property type="entry name" value="JMJC"/>
    <property type="match status" value="1"/>
</dbReference>
<evidence type="ECO:0000259" key="5">
    <source>
        <dbReference type="PROSITE" id="PS51184"/>
    </source>
</evidence>
<sequence length="918" mass="103648">MQGTSEGSSIAPSEDYSMEVPNLEHPFATSLLIESESEQSEEPPSKRARASTSGSSATRQTKGKAKDASSRRGSSVSRGRGGRRTKSGSRLSEPTDKANVEKALGDEDMLSTIEEEQLAHGRKSKRVAKPVNQNLLAEARPKRQSKPTTRATESAEQQVGWNDDMPVVTVKEKSRRRSSSKLVLHVAETPPASENRSAKESRNTAKRAVPAPEESRPTKRSRKSQPGTSGHALVELHRGDYVLRPQNRRCWNYDFDQDTVPRCVACKKKKFGDTCRFINVRWFQFKAPASDPVGVKFESPNEDEKQEKEEPAYHLPYTWNITPEIEQVERMRLGIARALYPVLQEELVHASKSNVIRRAIEIEVRATCDVCATSVFSSCHMCSRCGRELCGACFQRVEEMCPPGTPLEYNGPASRDRQLHKYRSCSWGRIFHLPADFHPVTRFSRKELEQTVNEMDALIKQAYKGAPAPREGSTSRGAQTQIAYWASRVPPWNPTSPHASTEPPALSSAGSGSSRDVSSPRGTPDPHLSTMPIIASPTMSPTHDDQFSPEVAPLTSKRPTISHHGRLDPASVPSRSLHHFVKNISEEEFKPLWARGEAIVVQDLLDRFELDWTPEYFIHEYGEQRCMVVNCQDNKDKEMIVREFFEMFGKADREEGILKLKDWPAQADFKDDFPKLYDDFMKALPVPNYTRRDGFLNLASHFATNAIAPDLGPKMYNAFTSSEGSGGQGSTRLHMDMADAVNIMMYASDCPDGSPGVAAWDIFRACDSDKIRSYLRRHFKDRASEFRDPIHSQLFYLDSDHRKRLYEEEHVYSWRIYQRPGDAVFIPAGCAHQVCNLADCIKIAIDFVSIENIDRCEKLTTEFRNENDTFTWKEDVLQLRTMMMYAWRSTTQLGACWYSELAKRQEEDSSDSSLSADS</sequence>
<dbReference type="SUPFAM" id="SSF51197">
    <property type="entry name" value="Clavaminate synthase-like"/>
    <property type="match status" value="1"/>
</dbReference>
<dbReference type="Pfam" id="PF02373">
    <property type="entry name" value="JmjC"/>
    <property type="match status" value="1"/>
</dbReference>
<keyword evidence="3" id="KW-0539">Nucleus</keyword>
<proteinExistence type="predicted"/>
<dbReference type="PANTHER" id="PTHR12549:SF38">
    <property type="entry name" value="JMJC DOMAIN-CONTAINING HISTONE DEMETHYLASE 2, ISOFORM A"/>
    <property type="match status" value="1"/>
</dbReference>
<gene>
    <name evidence="6" type="ORF">RSOLAG1IB_10385</name>
</gene>
<feature type="compositionally biased region" description="Acidic residues" evidence="4">
    <location>
        <begin position="106"/>
        <end position="116"/>
    </location>
</feature>
<dbReference type="EMBL" id="LN679166">
    <property type="protein sequence ID" value="CEL62332.1"/>
    <property type="molecule type" value="Genomic_DNA"/>
</dbReference>
<evidence type="ECO:0000256" key="2">
    <source>
        <dbReference type="ARBA" id="ARBA00022723"/>
    </source>
</evidence>
<name>A0A0B7G1J4_THACB</name>
<dbReference type="GO" id="GO:0031490">
    <property type="term" value="F:chromatin DNA binding"/>
    <property type="evidence" value="ECO:0007669"/>
    <property type="project" value="TreeGrafter"/>
</dbReference>
<protein>
    <recommendedName>
        <fullName evidence="5">JmjC domain-containing protein</fullName>
    </recommendedName>
</protein>